<name>G3QAU0_GASAC</name>
<dbReference type="Bgee" id="ENSGACG00000020425">
    <property type="expression patterns" value="Expressed in muscle tissue and 13 other cell types or tissues"/>
</dbReference>
<evidence type="ECO:0000256" key="5">
    <source>
        <dbReference type="ARBA" id="ARBA00023128"/>
    </source>
</evidence>
<keyword evidence="5" id="KW-0496">Mitochondrion</keyword>
<evidence type="ECO:0000256" key="3">
    <source>
        <dbReference type="ARBA" id="ARBA00022946"/>
    </source>
</evidence>
<dbReference type="PANTHER" id="PTHR13231:SF3">
    <property type="entry name" value="SMALL RIBOSOMAL SUBUNIT PROTEIN MS31"/>
    <property type="match status" value="1"/>
</dbReference>
<evidence type="ECO:0000313" key="10">
    <source>
        <dbReference type="Ensembl" id="ENSGACP00000027006.1"/>
    </source>
</evidence>
<evidence type="ECO:0000256" key="8">
    <source>
        <dbReference type="ARBA" id="ARBA00035363"/>
    </source>
</evidence>
<evidence type="ECO:0000256" key="1">
    <source>
        <dbReference type="ARBA" id="ARBA00004173"/>
    </source>
</evidence>
<evidence type="ECO:0000256" key="4">
    <source>
        <dbReference type="ARBA" id="ARBA00022980"/>
    </source>
</evidence>
<dbReference type="InterPro" id="IPR026299">
    <property type="entry name" value="MRP-S31"/>
</dbReference>
<keyword evidence="6" id="KW-0687">Ribonucleoprotein</keyword>
<proteinExistence type="inferred from homology"/>
<evidence type="ECO:0000256" key="6">
    <source>
        <dbReference type="ARBA" id="ARBA00023274"/>
    </source>
</evidence>
<dbReference type="AlphaFoldDB" id="G3QAU0"/>
<evidence type="ECO:0000256" key="7">
    <source>
        <dbReference type="ARBA" id="ARBA00035133"/>
    </source>
</evidence>
<dbReference type="InParanoid" id="G3QAU0"/>
<reference evidence="10" key="1">
    <citation type="submission" date="2006-01" db="EMBL/GenBank/DDBJ databases">
        <authorList>
            <person name="Lindblad-Toh K."/>
            <person name="Mauceli E."/>
            <person name="Grabherr M."/>
            <person name="Chang J.L."/>
            <person name="Lander E.S."/>
        </authorList>
    </citation>
    <scope>NUCLEOTIDE SEQUENCE [LARGE SCALE GENOMIC DNA]</scope>
</reference>
<dbReference type="GO" id="GO:0003735">
    <property type="term" value="F:structural constituent of ribosome"/>
    <property type="evidence" value="ECO:0007669"/>
    <property type="project" value="InterPro"/>
</dbReference>
<accession>G3QAU0</accession>
<organism evidence="10">
    <name type="scientific">Gasterosteus aculeatus</name>
    <name type="common">Three-spined stickleback</name>
    <dbReference type="NCBI Taxonomy" id="69293"/>
    <lineage>
        <taxon>Eukaryota</taxon>
        <taxon>Metazoa</taxon>
        <taxon>Chordata</taxon>
        <taxon>Craniata</taxon>
        <taxon>Vertebrata</taxon>
        <taxon>Euteleostomi</taxon>
        <taxon>Actinopterygii</taxon>
        <taxon>Neopterygii</taxon>
        <taxon>Teleostei</taxon>
        <taxon>Neoteleostei</taxon>
        <taxon>Acanthomorphata</taxon>
        <taxon>Eupercaria</taxon>
        <taxon>Perciformes</taxon>
        <taxon>Cottioidei</taxon>
        <taxon>Gasterosteales</taxon>
        <taxon>Gasterosteidae</taxon>
        <taxon>Gasterosteus</taxon>
    </lineage>
</organism>
<sequence>VKIEPVMATPKQVTTEPAKSGKESLLDLLGAMKKATEEASLQREALDPELVAAASAAASTLPDRSQAESELLRQLREHETITEAQKKGDMNHLGYVGIIANMKVGKNPNRQKTRPSNQIRFDDDGLWWPAFPGTLSSQSNRRRNTFSGSET</sequence>
<comment type="similarity">
    <text evidence="2">Belongs to the mitochondrion-specific ribosomal protein mS31 family.</text>
</comment>
<feature type="compositionally biased region" description="Polar residues" evidence="9">
    <location>
        <begin position="134"/>
        <end position="151"/>
    </location>
</feature>
<dbReference type="Pfam" id="PF15433">
    <property type="entry name" value="MRP-S31"/>
    <property type="match status" value="1"/>
</dbReference>
<comment type="subcellular location">
    <subcellularLocation>
        <location evidence="1">Mitochondrion</location>
    </subcellularLocation>
</comment>
<feature type="region of interest" description="Disordered" evidence="9">
    <location>
        <begin position="132"/>
        <end position="151"/>
    </location>
</feature>
<feature type="region of interest" description="Disordered" evidence="9">
    <location>
        <begin position="1"/>
        <end position="24"/>
    </location>
</feature>
<dbReference type="eggNOG" id="ENOG502QSX9">
    <property type="taxonomic scope" value="Eukaryota"/>
</dbReference>
<evidence type="ECO:0000256" key="2">
    <source>
        <dbReference type="ARBA" id="ARBA00011057"/>
    </source>
</evidence>
<dbReference type="STRING" id="69293.ENSGACP00000027006"/>
<reference evidence="10" key="2">
    <citation type="submission" date="2024-04" db="UniProtKB">
        <authorList>
            <consortium name="Ensembl"/>
        </authorList>
    </citation>
    <scope>IDENTIFICATION</scope>
</reference>
<keyword evidence="3" id="KW-0809">Transit peptide</keyword>
<dbReference type="GO" id="GO:0005763">
    <property type="term" value="C:mitochondrial small ribosomal subunit"/>
    <property type="evidence" value="ECO:0007669"/>
    <property type="project" value="InterPro"/>
</dbReference>
<keyword evidence="4" id="KW-0689">Ribosomal protein</keyword>
<protein>
    <recommendedName>
        <fullName evidence="7">Small ribosomal subunit protein mS31</fullName>
    </recommendedName>
    <alternativeName>
        <fullName evidence="8">28S ribosomal protein S31, mitochondrial</fullName>
    </alternativeName>
</protein>
<evidence type="ECO:0000256" key="9">
    <source>
        <dbReference type="SAM" id="MobiDB-lite"/>
    </source>
</evidence>
<dbReference type="Ensembl" id="ENSGACT00000027058.1">
    <property type="protein sequence ID" value="ENSGACP00000027006.1"/>
    <property type="gene ID" value="ENSGACG00000020425.1"/>
</dbReference>
<dbReference type="PANTHER" id="PTHR13231">
    <property type="entry name" value="MITOCHONDRIAL RIBOSOMAL PROTEIN S31"/>
    <property type="match status" value="1"/>
</dbReference>